<dbReference type="GO" id="GO:0042273">
    <property type="term" value="P:ribosomal large subunit biogenesis"/>
    <property type="evidence" value="ECO:0007669"/>
    <property type="project" value="InterPro"/>
</dbReference>
<evidence type="ECO:0000313" key="2">
    <source>
        <dbReference type="EMBL" id="CEK52427.1"/>
    </source>
</evidence>
<dbReference type="InterPro" id="IPR037379">
    <property type="entry name" value="WDR74/Nsa1"/>
</dbReference>
<evidence type="ECO:0000256" key="1">
    <source>
        <dbReference type="SAM" id="MobiDB-lite"/>
    </source>
</evidence>
<dbReference type="InterPro" id="IPR015943">
    <property type="entry name" value="WD40/YVTN_repeat-like_dom_sf"/>
</dbReference>
<accession>A0A0B6Y7Z0</accession>
<organism evidence="2">
    <name type="scientific">Arion vulgaris</name>
    <dbReference type="NCBI Taxonomy" id="1028688"/>
    <lineage>
        <taxon>Eukaryota</taxon>
        <taxon>Metazoa</taxon>
        <taxon>Spiralia</taxon>
        <taxon>Lophotrochozoa</taxon>
        <taxon>Mollusca</taxon>
        <taxon>Gastropoda</taxon>
        <taxon>Heterobranchia</taxon>
        <taxon>Euthyneura</taxon>
        <taxon>Panpulmonata</taxon>
        <taxon>Eupulmonata</taxon>
        <taxon>Stylommatophora</taxon>
        <taxon>Helicina</taxon>
        <taxon>Arionoidea</taxon>
        <taxon>Arionidae</taxon>
        <taxon>Arion</taxon>
    </lineage>
</organism>
<dbReference type="Gene3D" id="2.130.10.10">
    <property type="entry name" value="YVTN repeat-like/Quinoprotein amine dehydrogenase"/>
    <property type="match status" value="1"/>
</dbReference>
<dbReference type="InterPro" id="IPR001680">
    <property type="entry name" value="WD40_rpt"/>
</dbReference>
<proteinExistence type="predicted"/>
<dbReference type="Pfam" id="PF00400">
    <property type="entry name" value="WD40"/>
    <property type="match status" value="1"/>
</dbReference>
<name>A0A0B6Y7Z0_9EUPU</name>
<feature type="region of interest" description="Disordered" evidence="1">
    <location>
        <begin position="365"/>
        <end position="430"/>
    </location>
</feature>
<protein>
    <recommendedName>
        <fullName evidence="3">WD repeat-containing protein 74</fullName>
    </recommendedName>
</protein>
<dbReference type="GO" id="GO:0005730">
    <property type="term" value="C:nucleolus"/>
    <property type="evidence" value="ECO:0007669"/>
    <property type="project" value="InterPro"/>
</dbReference>
<sequence length="430" mass="47689">AADSIEMPCSTCPVVNTAVVQEYPFDIYVGANTGFLKGCRLDKQKSFNLNTVQVSQAKQFEIMCMNWWNNDESKMLVGRRDGYVFSYNPESGSTFRVPVSVPDGSPLIKSIKSDDKLIATAFSNGVVKCNTFDFKSQDLSSADFESTDCVDINSGADLSCMDYSASHLIATGGKENPLKIWDLTSPKHSIFTAKNVKNDWLNLHVPVWVTNAQFVPESNKIVTTTGLSHVRLYDPSVPQRRPVIEIQLEEKFNKKYPITALATRPNSDLQFVVGTTVGTIALADLRNKSFVKHYKRGTGGGIVDLKFHPTYPIFASCGMDSYLHCFDMNSSKRTHSMYLHSTLNCLLFSSQLSLADSSAASYKKPAHIKQGHTSENNSAGDSDNDDGEDVWKGMEVVQVKKRKLKSLSSESKQKKKRNSNKTVRGKNVAQ</sequence>
<gene>
    <name evidence="2" type="primary">ORF16759</name>
</gene>
<dbReference type="AlphaFoldDB" id="A0A0B6Y7Z0"/>
<dbReference type="SMART" id="SM00320">
    <property type="entry name" value="WD40"/>
    <property type="match status" value="5"/>
</dbReference>
<evidence type="ECO:0008006" key="3">
    <source>
        <dbReference type="Google" id="ProtNLM"/>
    </source>
</evidence>
<feature type="non-terminal residue" evidence="2">
    <location>
        <position position="1"/>
    </location>
</feature>
<dbReference type="GO" id="GO:0030687">
    <property type="term" value="C:preribosome, large subunit precursor"/>
    <property type="evidence" value="ECO:0007669"/>
    <property type="project" value="TreeGrafter"/>
</dbReference>
<reference evidence="2" key="1">
    <citation type="submission" date="2014-12" db="EMBL/GenBank/DDBJ databases">
        <title>Insight into the proteome of Arion vulgaris.</title>
        <authorList>
            <person name="Aradska J."/>
            <person name="Bulat T."/>
            <person name="Smidak R."/>
            <person name="Sarate P."/>
            <person name="Gangsoo J."/>
            <person name="Sialana F."/>
            <person name="Bilban M."/>
            <person name="Lubec G."/>
        </authorList>
    </citation>
    <scope>NUCLEOTIDE SEQUENCE</scope>
    <source>
        <tissue evidence="2">Skin</tissue>
    </source>
</reference>
<dbReference type="PANTHER" id="PTHR16038">
    <property type="entry name" value="NOP SEVEN ASSOCIATED PROTEIN 1"/>
    <property type="match status" value="1"/>
</dbReference>
<dbReference type="SUPFAM" id="SSF50978">
    <property type="entry name" value="WD40 repeat-like"/>
    <property type="match status" value="1"/>
</dbReference>
<dbReference type="EMBL" id="HACG01005562">
    <property type="protein sequence ID" value="CEK52427.1"/>
    <property type="molecule type" value="Transcribed_RNA"/>
</dbReference>
<dbReference type="InterPro" id="IPR036322">
    <property type="entry name" value="WD40_repeat_dom_sf"/>
</dbReference>
<dbReference type="PANTHER" id="PTHR16038:SF4">
    <property type="entry name" value="WD REPEAT-CONTAINING PROTEIN 74"/>
    <property type="match status" value="1"/>
</dbReference>